<dbReference type="UniPathway" id="UPA00219"/>
<dbReference type="GO" id="GO:0008360">
    <property type="term" value="P:regulation of cell shape"/>
    <property type="evidence" value="ECO:0007669"/>
    <property type="project" value="UniProtKB-UniRule"/>
</dbReference>
<comment type="pathway">
    <text evidence="1 7">Cell wall biogenesis; peptidoglycan biosynthesis.</text>
</comment>
<dbReference type="Proteomes" id="UP000261704">
    <property type="component" value="Chromosome"/>
</dbReference>
<dbReference type="AlphaFoldDB" id="A0A347UJQ5"/>
<sequence>MTADDLVLTRQGIRFQNRLIPCSIGRGGITTDKREGDGATPAGIHRIMGLYYRPDRMAPPASWAIPIGPFDLWSDDINDPAYNHLVRKPHPFSHESMHRADPLYDMVLITDWNWPRAIPGKGSAIFLHIWRKPHHPTEGCVAFSKENLLWIIQHITPNETCLIIPDLCS</sequence>
<dbReference type="GO" id="GO:0009252">
    <property type="term" value="P:peptidoglycan biosynthetic process"/>
    <property type="evidence" value="ECO:0007669"/>
    <property type="project" value="UniProtKB-UniPathway"/>
</dbReference>
<organism evidence="9 10">
    <name type="scientific">Profundibacter amoris</name>
    <dbReference type="NCBI Taxonomy" id="2171755"/>
    <lineage>
        <taxon>Bacteria</taxon>
        <taxon>Pseudomonadati</taxon>
        <taxon>Pseudomonadota</taxon>
        <taxon>Alphaproteobacteria</taxon>
        <taxon>Rhodobacterales</taxon>
        <taxon>Paracoccaceae</taxon>
        <taxon>Profundibacter</taxon>
    </lineage>
</organism>
<dbReference type="Pfam" id="PF03734">
    <property type="entry name" value="YkuD"/>
    <property type="match status" value="1"/>
</dbReference>
<evidence type="ECO:0000313" key="9">
    <source>
        <dbReference type="EMBL" id="AXX99083.1"/>
    </source>
</evidence>
<reference evidence="9 10" key="1">
    <citation type="submission" date="2018-09" db="EMBL/GenBank/DDBJ databases">
        <title>Profundibacter amoris BAR1 gen. nov., sp. nov., a new member of the Roseobacter clade isolated at Lokis Castle Vent Field on the Arctic Mid-Oceanic Ridge.</title>
        <authorList>
            <person name="Le Moine Bauer S."/>
            <person name="Sjoeberg A.G."/>
            <person name="L'Haridon S."/>
            <person name="Stokke R."/>
            <person name="Roalkvam I."/>
            <person name="Steen I.H."/>
            <person name="Dahle H."/>
        </authorList>
    </citation>
    <scope>NUCLEOTIDE SEQUENCE [LARGE SCALE GENOMIC DNA]</scope>
    <source>
        <strain evidence="9 10">BAR1</strain>
    </source>
</reference>
<dbReference type="KEGG" id="pamo:BAR1_14780"/>
<keyword evidence="6 7" id="KW-0961">Cell wall biogenesis/degradation</keyword>
<feature type="domain" description="L,D-TPase catalytic" evidence="8">
    <location>
        <begin position="1"/>
        <end position="165"/>
    </location>
</feature>
<dbReference type="PANTHER" id="PTHR38589:SF1">
    <property type="entry name" value="BLR0621 PROTEIN"/>
    <property type="match status" value="1"/>
</dbReference>
<keyword evidence="4 7" id="KW-0133">Cell shape</keyword>
<dbReference type="EMBL" id="CP032125">
    <property type="protein sequence ID" value="AXX99083.1"/>
    <property type="molecule type" value="Genomic_DNA"/>
</dbReference>
<evidence type="ECO:0000259" key="8">
    <source>
        <dbReference type="PROSITE" id="PS52029"/>
    </source>
</evidence>
<keyword evidence="3" id="KW-0808">Transferase</keyword>
<proteinExistence type="inferred from homology"/>
<keyword evidence="10" id="KW-1185">Reference proteome</keyword>
<dbReference type="RefSeq" id="WP_118943736.1">
    <property type="nucleotide sequence ID" value="NZ_CP032125.1"/>
</dbReference>
<gene>
    <name evidence="9" type="ORF">BAR1_14780</name>
</gene>
<feature type="active site" description="Nucleophile" evidence="7">
    <location>
        <position position="140"/>
    </location>
</feature>
<dbReference type="GO" id="GO:0004180">
    <property type="term" value="F:carboxypeptidase activity"/>
    <property type="evidence" value="ECO:0007669"/>
    <property type="project" value="UniProtKB-ARBA"/>
</dbReference>
<name>A0A347UJQ5_9RHOB</name>
<evidence type="ECO:0000313" key="10">
    <source>
        <dbReference type="Proteomes" id="UP000261704"/>
    </source>
</evidence>
<dbReference type="CDD" id="cd16913">
    <property type="entry name" value="YkuD_like"/>
    <property type="match status" value="1"/>
</dbReference>
<accession>A0A347UJQ5</accession>
<dbReference type="SUPFAM" id="SSF141523">
    <property type="entry name" value="L,D-transpeptidase catalytic domain-like"/>
    <property type="match status" value="1"/>
</dbReference>
<dbReference type="InterPro" id="IPR038063">
    <property type="entry name" value="Transpep_catalytic_dom"/>
</dbReference>
<evidence type="ECO:0000256" key="6">
    <source>
        <dbReference type="ARBA" id="ARBA00023316"/>
    </source>
</evidence>
<evidence type="ECO:0000256" key="2">
    <source>
        <dbReference type="ARBA" id="ARBA00005992"/>
    </source>
</evidence>
<comment type="similarity">
    <text evidence="2">Belongs to the YkuD family.</text>
</comment>
<protein>
    <recommendedName>
        <fullName evidence="8">L,D-TPase catalytic domain-containing protein</fullName>
    </recommendedName>
</protein>
<keyword evidence="5 7" id="KW-0573">Peptidoglycan synthesis</keyword>
<dbReference type="PANTHER" id="PTHR38589">
    <property type="entry name" value="BLR0621 PROTEIN"/>
    <property type="match status" value="1"/>
</dbReference>
<evidence type="ECO:0000256" key="4">
    <source>
        <dbReference type="ARBA" id="ARBA00022960"/>
    </source>
</evidence>
<evidence type="ECO:0000256" key="7">
    <source>
        <dbReference type="PROSITE-ProRule" id="PRU01373"/>
    </source>
</evidence>
<dbReference type="OrthoDB" id="9804204at2"/>
<dbReference type="GO" id="GO:0016740">
    <property type="term" value="F:transferase activity"/>
    <property type="evidence" value="ECO:0007669"/>
    <property type="project" value="UniProtKB-KW"/>
</dbReference>
<evidence type="ECO:0000256" key="1">
    <source>
        <dbReference type="ARBA" id="ARBA00004752"/>
    </source>
</evidence>
<evidence type="ECO:0000256" key="5">
    <source>
        <dbReference type="ARBA" id="ARBA00022984"/>
    </source>
</evidence>
<dbReference type="GO" id="GO:0071555">
    <property type="term" value="P:cell wall organization"/>
    <property type="evidence" value="ECO:0007669"/>
    <property type="project" value="UniProtKB-UniRule"/>
</dbReference>
<feature type="active site" description="Proton donor/acceptor" evidence="7">
    <location>
        <position position="128"/>
    </location>
</feature>
<dbReference type="PROSITE" id="PS52029">
    <property type="entry name" value="LD_TPASE"/>
    <property type="match status" value="1"/>
</dbReference>
<evidence type="ECO:0000256" key="3">
    <source>
        <dbReference type="ARBA" id="ARBA00022679"/>
    </source>
</evidence>
<dbReference type="InterPro" id="IPR005490">
    <property type="entry name" value="LD_TPept_cat_dom"/>
</dbReference>